<dbReference type="HOGENOM" id="CLU_002404_0_1_3"/>
<dbReference type="SMART" id="SM00028">
    <property type="entry name" value="TPR"/>
    <property type="match status" value="8"/>
</dbReference>
<dbReference type="InterPro" id="IPR019734">
    <property type="entry name" value="TPR_rpt"/>
</dbReference>
<keyword evidence="4" id="KW-1185">Reference proteome</keyword>
<evidence type="ECO:0000256" key="1">
    <source>
        <dbReference type="PROSITE-ProRule" id="PRU00339"/>
    </source>
</evidence>
<dbReference type="eggNOG" id="COG0457">
    <property type="taxonomic scope" value="Bacteria"/>
</dbReference>
<evidence type="ECO:0000259" key="2">
    <source>
        <dbReference type="Pfam" id="PF12770"/>
    </source>
</evidence>
<sequence length="844" mass="92947">MPKKILPSVYPLIWLQKTVCFSQVSMHNHRYKRGWGKTRRITSLIMTFLTSVTPLWVCASFSTPSVLAQTSDAQNYHADLLLNLGIRQHKTGQFAASLDSLQNALTLYQKLGDAQGIGNCLGSLGDTYFSMGQYPQAAGFYHQSLILKKAIGDRTGEVEALLGLSKAYLYLRQEERAKKFEQQAQVIRREIGNPRRQAAFLNNLALDSQSQGEYEEAIAFHLQQLKIAREIDNPTLEAESLQKLAQAYELSGQSQKAIELYQLQLEFAQKSNDNALEAIALSQLANAYELLGQSPKAIELYQQQLEIARKSGNRAQEAIALNQLAIAFESQGQFSKAIELYQQQLEAAKKTNNRLAEGTVLNNLALASLKANNLTEAQPKLLDAMKVWDAIRTQLGNDENYYAEQARSYRLLQQVHIAQNQPEAALEIAEQGRVKEIVQLLNLRLSSEPVGTGLKAAPAQINLPTILEIKQIAKAQNATLVEYSVISDQELFVWVIQPSGEIAFRRINVKEQKTVYPITSLQEVVNNSIEAIGVKGKSPTSTAEPTDKISQNQPLLQLNQLLIKPIEDLLPKDSKQHVIFIPHQELFFVPFPALVDITGKSLIEKHTILTSPAIQVLALTKQQRKQVSGNKVLVMGNPTMPNMTVGGGESSQSLPPLLRGEQESLEIAQFLKTQPLIGNQATKSAFLEQLPSSKTIHLATYGLLDDIKRQGVPGGIALAPAGNDNGILTAAEILNLYEQTKDKKSPLRAELVVLSAGNIGAGNLKSDGLIGLSMSLIAAGVPSIVMSFGSASDASTTDLMIEFYRQLKQTNDKAQALRQAMLTTMKKYPNSRVWAAFTLMGEAK</sequence>
<dbReference type="Pfam" id="PF12770">
    <property type="entry name" value="CHAT"/>
    <property type="match status" value="1"/>
</dbReference>
<dbReference type="EMBL" id="CP003630">
    <property type="protein sequence ID" value="AFZ16947.1"/>
    <property type="molecule type" value="Genomic_DNA"/>
</dbReference>
<protein>
    <recommendedName>
        <fullName evidence="2">CHAT domain-containing protein</fullName>
    </recommendedName>
</protein>
<dbReference type="SUPFAM" id="SSF48452">
    <property type="entry name" value="TPR-like"/>
    <property type="match status" value="2"/>
</dbReference>
<dbReference type="InterPro" id="IPR024983">
    <property type="entry name" value="CHAT_dom"/>
</dbReference>
<dbReference type="PROSITE" id="PS50005">
    <property type="entry name" value="TPR"/>
    <property type="match status" value="2"/>
</dbReference>
<name>K9WBQ2_9CYAN</name>
<reference evidence="3 4" key="1">
    <citation type="submission" date="2012-06" db="EMBL/GenBank/DDBJ databases">
        <title>Finished chromosome of genome of Microcoleus sp. PCC 7113.</title>
        <authorList>
            <consortium name="US DOE Joint Genome Institute"/>
            <person name="Gugger M."/>
            <person name="Coursin T."/>
            <person name="Rippka R."/>
            <person name="Tandeau De Marsac N."/>
            <person name="Huntemann M."/>
            <person name="Wei C.-L."/>
            <person name="Han J."/>
            <person name="Detter J.C."/>
            <person name="Han C."/>
            <person name="Tapia R."/>
            <person name="Chen A."/>
            <person name="Kyrpides N."/>
            <person name="Mavromatis K."/>
            <person name="Markowitz V."/>
            <person name="Szeto E."/>
            <person name="Ivanova N."/>
            <person name="Pagani I."/>
            <person name="Pati A."/>
            <person name="Goodwin L."/>
            <person name="Nordberg H.P."/>
            <person name="Cantor M.N."/>
            <person name="Hua S.X."/>
            <person name="Woyke T."/>
            <person name="Kerfeld C.A."/>
        </authorList>
    </citation>
    <scope>NUCLEOTIDE SEQUENCE [LARGE SCALE GENOMIC DNA]</scope>
    <source>
        <strain evidence="3 4">PCC 7113</strain>
    </source>
</reference>
<dbReference type="PANTHER" id="PTHR10098:SF108">
    <property type="entry name" value="TETRATRICOPEPTIDE REPEAT PROTEIN 28"/>
    <property type="match status" value="1"/>
</dbReference>
<keyword evidence="1" id="KW-0802">TPR repeat</keyword>
<dbReference type="AlphaFoldDB" id="K9WBQ2"/>
<dbReference type="PANTHER" id="PTHR10098">
    <property type="entry name" value="RAPSYN-RELATED"/>
    <property type="match status" value="1"/>
</dbReference>
<dbReference type="Pfam" id="PF13424">
    <property type="entry name" value="TPR_12"/>
    <property type="match status" value="3"/>
</dbReference>
<dbReference type="Gene3D" id="1.25.40.10">
    <property type="entry name" value="Tetratricopeptide repeat domain"/>
    <property type="match status" value="2"/>
</dbReference>
<dbReference type="PATRIC" id="fig|1173027.3.peg.1160"/>
<feature type="repeat" description="TPR" evidence="1">
    <location>
        <begin position="278"/>
        <end position="311"/>
    </location>
</feature>
<dbReference type="InterPro" id="IPR011990">
    <property type="entry name" value="TPR-like_helical_dom_sf"/>
</dbReference>
<evidence type="ECO:0000313" key="4">
    <source>
        <dbReference type="Proteomes" id="UP000010471"/>
    </source>
</evidence>
<dbReference type="KEGG" id="mic:Mic7113_1053"/>
<dbReference type="eggNOG" id="COG4995">
    <property type="taxonomic scope" value="Bacteria"/>
</dbReference>
<dbReference type="STRING" id="1173027.Mic7113_1053"/>
<feature type="repeat" description="TPR" evidence="1">
    <location>
        <begin position="318"/>
        <end position="351"/>
    </location>
</feature>
<accession>K9WBQ2</accession>
<evidence type="ECO:0000313" key="3">
    <source>
        <dbReference type="EMBL" id="AFZ16947.1"/>
    </source>
</evidence>
<feature type="domain" description="CHAT" evidence="2">
    <location>
        <begin position="554"/>
        <end position="842"/>
    </location>
</feature>
<proteinExistence type="predicted"/>
<gene>
    <name evidence="3" type="ORF">Mic7113_1053</name>
</gene>
<organism evidence="3 4">
    <name type="scientific">Allocoleopsis franciscana PCC 7113</name>
    <dbReference type="NCBI Taxonomy" id="1173027"/>
    <lineage>
        <taxon>Bacteria</taxon>
        <taxon>Bacillati</taxon>
        <taxon>Cyanobacteriota</taxon>
        <taxon>Cyanophyceae</taxon>
        <taxon>Coleofasciculales</taxon>
        <taxon>Coleofasciculaceae</taxon>
        <taxon>Allocoleopsis</taxon>
        <taxon>Allocoleopsis franciscana</taxon>
    </lineage>
</organism>
<dbReference type="Proteomes" id="UP000010471">
    <property type="component" value="Chromosome"/>
</dbReference>